<dbReference type="EMBL" id="OQ749652">
    <property type="protein sequence ID" value="WIC39557.1"/>
    <property type="molecule type" value="Genomic_DNA"/>
</dbReference>
<dbReference type="Proteomes" id="UP001237988">
    <property type="component" value="Segment"/>
</dbReference>
<proteinExistence type="predicted"/>
<evidence type="ECO:0000313" key="2">
    <source>
        <dbReference type="Proteomes" id="UP001237988"/>
    </source>
</evidence>
<sequence length="43" mass="5201">MPHAAIYRNYIGHLQELVLHPHSTRHRWNKHNSNYQRRLVQGA</sequence>
<reference evidence="1" key="1">
    <citation type="submission" date="2023-04" db="EMBL/GenBank/DDBJ databases">
        <title>Bacteriophage Phass-1 Discovered in the Human Gut Virome - the Founding Member of the Proposed New Family Phassviridae.</title>
        <authorList>
            <person name="Tikunov A.Y."/>
            <person name="Morozova V.V."/>
            <person name="Chechushkov A.V."/>
            <person name="Tikunova N.V."/>
        </authorList>
    </citation>
    <scope>NUCLEOTIDE SEQUENCE</scope>
</reference>
<evidence type="ECO:0000313" key="1">
    <source>
        <dbReference type="EMBL" id="WIC39557.1"/>
    </source>
</evidence>
<accession>A0AAF0LWH7</accession>
<name>A0AAF0LWH7_9CAUD</name>
<organism evidence="1 2">
    <name type="scientific">Phage Phass-1</name>
    <dbReference type="NCBI Taxonomy" id="3043662"/>
    <lineage>
        <taxon>Viruses</taxon>
        <taxon>Duplodnaviria</taxon>
        <taxon>Heunggongvirae</taxon>
        <taxon>Uroviricota</taxon>
        <taxon>Caudoviricetes</taxon>
        <taxon>Caudoviricetes code 15 clade</taxon>
    </lineage>
</organism>
<protein>
    <submittedName>
        <fullName evidence="1">Uncharacterized protein</fullName>
    </submittedName>
</protein>